<dbReference type="RefSeq" id="WP_008086685.1">
    <property type="nucleotide sequence ID" value="NC_013926.1"/>
</dbReference>
<name>B5IHH1_ACIB4</name>
<dbReference type="KEGG" id="abi:Aboo_1013"/>
<dbReference type="eggNOG" id="ENOG502N5RU">
    <property type="taxonomic scope" value="Archaea"/>
</dbReference>
<gene>
    <name evidence="1" type="ordered locus">Aboo_1013</name>
</gene>
<dbReference type="AlphaFoldDB" id="B5IHH1"/>
<dbReference type="OrthoDB" id="387507at2157"/>
<accession>B5IHH1</accession>
<protein>
    <submittedName>
        <fullName evidence="1">Uncharacterized protein</fullName>
    </submittedName>
</protein>
<evidence type="ECO:0000313" key="2">
    <source>
        <dbReference type="Proteomes" id="UP000001400"/>
    </source>
</evidence>
<proteinExistence type="predicted"/>
<keyword evidence="2" id="KW-1185">Reference proteome</keyword>
<evidence type="ECO:0000313" key="1">
    <source>
        <dbReference type="EMBL" id="ADD08822.1"/>
    </source>
</evidence>
<dbReference type="EMBL" id="CP001941">
    <property type="protein sequence ID" value="ADD08822.1"/>
    <property type="molecule type" value="Genomic_DNA"/>
</dbReference>
<dbReference type="HOGENOM" id="CLU_1253510_0_0_2"/>
<dbReference type="STRING" id="439481.Aboo_1013"/>
<reference evidence="1" key="1">
    <citation type="submission" date="2010-02" db="EMBL/GenBank/DDBJ databases">
        <title>Complete sequence of Aciduliprofundum boonei T469.</title>
        <authorList>
            <consortium name="US DOE Joint Genome Institute"/>
            <person name="Lucas S."/>
            <person name="Copeland A."/>
            <person name="Lapidus A."/>
            <person name="Cheng J.-F."/>
            <person name="Bruce D."/>
            <person name="Goodwin L."/>
            <person name="Pitluck S."/>
            <person name="Saunders E."/>
            <person name="Detter J.C."/>
            <person name="Han C."/>
            <person name="Tapia R."/>
            <person name="Land M."/>
            <person name="Hauser L."/>
            <person name="Kyrpides N."/>
            <person name="Mikhailova N."/>
            <person name="Flores G."/>
            <person name="Reysenbach A.-L."/>
            <person name="Woyke T."/>
        </authorList>
    </citation>
    <scope>NUCLEOTIDE SEQUENCE</scope>
    <source>
        <strain evidence="1">T469</strain>
    </source>
</reference>
<dbReference type="Proteomes" id="UP000001400">
    <property type="component" value="Chromosome"/>
</dbReference>
<sequence length="220" mass="24745">MGKELDEKDADAFLGAGWEDVRYKVPKGKFRVALIDMFDYTTTIIGDFDDESSAKKYVLDNEDLLGGYESLVIYNDEGKLVYDSDWREEKVDDETLNKFIKMVRDELGSKGYEEYVKSSLLISDKSVKSMDDITKTALEVDGTVQDKLKNLFFIQAFMGLVNVELGAFIKSAGMEIEAGGFKDPKEVYEHIGDVDELTDDVISLVSLAGLKFGYDFKHGN</sequence>
<dbReference type="GeneID" id="8827970"/>
<organism evidence="1 2">
    <name type="scientific">Aciduliprofundum boonei (strain DSM 19572 / T469)</name>
    <dbReference type="NCBI Taxonomy" id="439481"/>
    <lineage>
        <taxon>Archaea</taxon>
        <taxon>Methanobacteriati</taxon>
        <taxon>Thermoplasmatota</taxon>
        <taxon>DHVE2 group</taxon>
        <taxon>Candidatus Aciduliprofundum</taxon>
    </lineage>
</organism>